<dbReference type="Proteomes" id="UP000316988">
    <property type="component" value="Unassembled WGS sequence"/>
</dbReference>
<dbReference type="AlphaFoldDB" id="A0A554S7G3"/>
<dbReference type="Gene3D" id="1.10.1740.10">
    <property type="match status" value="1"/>
</dbReference>
<dbReference type="SUPFAM" id="SSF88946">
    <property type="entry name" value="Sigma2 domain of RNA polymerase sigma factors"/>
    <property type="match status" value="1"/>
</dbReference>
<dbReference type="InterPro" id="IPR036388">
    <property type="entry name" value="WH-like_DNA-bd_sf"/>
</dbReference>
<evidence type="ECO:0000256" key="1">
    <source>
        <dbReference type="ARBA" id="ARBA00010641"/>
    </source>
</evidence>
<evidence type="ECO:0000313" key="8">
    <source>
        <dbReference type="Proteomes" id="UP000316988"/>
    </source>
</evidence>
<protein>
    <submittedName>
        <fullName evidence="7">RNA polymerase sigma factor</fullName>
    </submittedName>
</protein>
<organism evidence="7 8">
    <name type="scientific">Aeromicrobium piscarium</name>
    <dbReference type="NCBI Taxonomy" id="2590901"/>
    <lineage>
        <taxon>Bacteria</taxon>
        <taxon>Bacillati</taxon>
        <taxon>Actinomycetota</taxon>
        <taxon>Actinomycetes</taxon>
        <taxon>Propionibacteriales</taxon>
        <taxon>Nocardioidaceae</taxon>
        <taxon>Aeromicrobium</taxon>
    </lineage>
</organism>
<accession>A0A554S7G3</accession>
<sequence length="183" mass="20662">MTNESTDEALLRRACRDDDSAFGLLFDRHIDAVYWQAFGVLRHRDEAQDVAQETFVTAWRRRHDITIVDESVLPWLLVTARFTAQNARRKTARVHPGELPDIADDSRSADELVADAEVRAAITRAVARLTPVDQQLFALCLEDDHSYADAAAALGVSHGVVRNRLSRLRGRLRTDLRSVREDS</sequence>
<keyword evidence="4" id="KW-0804">Transcription</keyword>
<gene>
    <name evidence="7" type="ORF">FNM00_11740</name>
</gene>
<dbReference type="InterPro" id="IPR007627">
    <property type="entry name" value="RNA_pol_sigma70_r2"/>
</dbReference>
<dbReference type="InterPro" id="IPR013325">
    <property type="entry name" value="RNA_pol_sigma_r2"/>
</dbReference>
<evidence type="ECO:0000313" key="7">
    <source>
        <dbReference type="EMBL" id="TSD62303.1"/>
    </source>
</evidence>
<evidence type="ECO:0000256" key="2">
    <source>
        <dbReference type="ARBA" id="ARBA00023015"/>
    </source>
</evidence>
<evidence type="ECO:0000259" key="6">
    <source>
        <dbReference type="Pfam" id="PF08281"/>
    </source>
</evidence>
<dbReference type="Pfam" id="PF08281">
    <property type="entry name" value="Sigma70_r4_2"/>
    <property type="match status" value="1"/>
</dbReference>
<dbReference type="EMBL" id="VLNT01000009">
    <property type="protein sequence ID" value="TSD62303.1"/>
    <property type="molecule type" value="Genomic_DNA"/>
</dbReference>
<evidence type="ECO:0000259" key="5">
    <source>
        <dbReference type="Pfam" id="PF04542"/>
    </source>
</evidence>
<dbReference type="PANTHER" id="PTHR43133:SF25">
    <property type="entry name" value="RNA POLYMERASE SIGMA FACTOR RFAY-RELATED"/>
    <property type="match status" value="1"/>
</dbReference>
<comment type="caution">
    <text evidence="7">The sequence shown here is derived from an EMBL/GenBank/DDBJ whole genome shotgun (WGS) entry which is preliminary data.</text>
</comment>
<dbReference type="SUPFAM" id="SSF88659">
    <property type="entry name" value="Sigma3 and sigma4 domains of RNA polymerase sigma factors"/>
    <property type="match status" value="1"/>
</dbReference>
<dbReference type="InterPro" id="IPR013324">
    <property type="entry name" value="RNA_pol_sigma_r3/r4-like"/>
</dbReference>
<evidence type="ECO:0000256" key="4">
    <source>
        <dbReference type="ARBA" id="ARBA00023163"/>
    </source>
</evidence>
<reference evidence="7 8" key="1">
    <citation type="submission" date="2019-07" db="EMBL/GenBank/DDBJ databases">
        <authorList>
            <person name="Zhao L.H."/>
        </authorList>
    </citation>
    <scope>NUCLEOTIDE SEQUENCE [LARGE SCALE GENOMIC DNA]</scope>
    <source>
        <strain evidence="7 8">Co35</strain>
    </source>
</reference>
<dbReference type="OrthoDB" id="5243766at2"/>
<dbReference type="InterPro" id="IPR039425">
    <property type="entry name" value="RNA_pol_sigma-70-like"/>
</dbReference>
<dbReference type="GO" id="GO:0003677">
    <property type="term" value="F:DNA binding"/>
    <property type="evidence" value="ECO:0007669"/>
    <property type="project" value="InterPro"/>
</dbReference>
<dbReference type="GO" id="GO:0006352">
    <property type="term" value="P:DNA-templated transcription initiation"/>
    <property type="evidence" value="ECO:0007669"/>
    <property type="project" value="InterPro"/>
</dbReference>
<dbReference type="RefSeq" id="WP_143913737.1">
    <property type="nucleotide sequence ID" value="NZ_VLNT01000009.1"/>
</dbReference>
<feature type="domain" description="RNA polymerase sigma factor 70 region 4 type 2" evidence="6">
    <location>
        <begin position="120"/>
        <end position="172"/>
    </location>
</feature>
<dbReference type="PANTHER" id="PTHR43133">
    <property type="entry name" value="RNA POLYMERASE ECF-TYPE SIGMA FACTO"/>
    <property type="match status" value="1"/>
</dbReference>
<dbReference type="GO" id="GO:0016987">
    <property type="term" value="F:sigma factor activity"/>
    <property type="evidence" value="ECO:0007669"/>
    <property type="project" value="UniProtKB-KW"/>
</dbReference>
<keyword evidence="2" id="KW-0805">Transcription regulation</keyword>
<dbReference type="NCBIfam" id="TIGR02937">
    <property type="entry name" value="sigma70-ECF"/>
    <property type="match status" value="1"/>
</dbReference>
<proteinExistence type="inferred from homology"/>
<dbReference type="Pfam" id="PF04542">
    <property type="entry name" value="Sigma70_r2"/>
    <property type="match status" value="1"/>
</dbReference>
<name>A0A554S7G3_9ACTN</name>
<dbReference type="Gene3D" id="1.10.10.10">
    <property type="entry name" value="Winged helix-like DNA-binding domain superfamily/Winged helix DNA-binding domain"/>
    <property type="match status" value="1"/>
</dbReference>
<keyword evidence="3" id="KW-0731">Sigma factor</keyword>
<feature type="domain" description="RNA polymerase sigma-70 region 2" evidence="5">
    <location>
        <begin position="25"/>
        <end position="93"/>
    </location>
</feature>
<dbReference type="InterPro" id="IPR013249">
    <property type="entry name" value="RNA_pol_sigma70_r4_t2"/>
</dbReference>
<comment type="similarity">
    <text evidence="1">Belongs to the sigma-70 factor family. ECF subfamily.</text>
</comment>
<evidence type="ECO:0000256" key="3">
    <source>
        <dbReference type="ARBA" id="ARBA00023082"/>
    </source>
</evidence>
<keyword evidence="8" id="KW-1185">Reference proteome</keyword>
<dbReference type="InterPro" id="IPR014284">
    <property type="entry name" value="RNA_pol_sigma-70_dom"/>
</dbReference>